<evidence type="ECO:0000313" key="2">
    <source>
        <dbReference type="EMBL" id="MSU92109.1"/>
    </source>
</evidence>
<dbReference type="EMBL" id="WIND01000041">
    <property type="protein sequence ID" value="MSU92109.1"/>
    <property type="molecule type" value="Genomic_DNA"/>
</dbReference>
<sequence>MQRIKSFIASTLIALIVVAGFGFGIMAIGFAVVLGGAFALALRLAAPSLIAKAGKGGEDIDDETSAAEPAAA</sequence>
<feature type="transmembrane region" description="Helical" evidence="1">
    <location>
        <begin position="12"/>
        <end position="42"/>
    </location>
</feature>
<dbReference type="RefSeq" id="WP_154449613.1">
    <property type="nucleotide sequence ID" value="NZ_WIND01000041.1"/>
</dbReference>
<protein>
    <submittedName>
        <fullName evidence="2">Uncharacterized protein</fullName>
    </submittedName>
</protein>
<evidence type="ECO:0000256" key="1">
    <source>
        <dbReference type="SAM" id="Phobius"/>
    </source>
</evidence>
<reference evidence="2 3" key="1">
    <citation type="submission" date="2019-10" db="EMBL/GenBank/DDBJ databases">
        <title>Cognatihalovulum marinum gen. nov. sp. nov., a new member of the family Rhodobacteraceae isolated from deep seawater of the Northwest Indian Ocean.</title>
        <authorList>
            <person name="Ruan C."/>
            <person name="Wang J."/>
            <person name="Zheng X."/>
            <person name="Song L."/>
            <person name="Zhu Y."/>
            <person name="Huang Y."/>
            <person name="Lu Z."/>
            <person name="Du W."/>
            <person name="Huang L."/>
            <person name="Dai X."/>
        </authorList>
    </citation>
    <scope>NUCLEOTIDE SEQUENCE [LARGE SCALE GENOMIC DNA]</scope>
    <source>
        <strain evidence="2 3">2CG4</strain>
    </source>
</reference>
<accession>A0A6L5Z6V2</accession>
<keyword evidence="1" id="KW-0812">Transmembrane</keyword>
<dbReference type="Proteomes" id="UP000474957">
    <property type="component" value="Unassembled WGS sequence"/>
</dbReference>
<keyword evidence="1" id="KW-0472">Membrane</keyword>
<keyword evidence="1" id="KW-1133">Transmembrane helix</keyword>
<gene>
    <name evidence="2" type="ORF">GE300_21435</name>
</gene>
<evidence type="ECO:0000313" key="3">
    <source>
        <dbReference type="Proteomes" id="UP000474957"/>
    </source>
</evidence>
<dbReference type="AlphaFoldDB" id="A0A6L5Z6V2"/>
<proteinExistence type="predicted"/>
<comment type="caution">
    <text evidence="2">The sequence shown here is derived from an EMBL/GenBank/DDBJ whole genome shotgun (WGS) entry which is preliminary data.</text>
</comment>
<organism evidence="2 3">
    <name type="scientific">Halovulum marinum</name>
    <dbReference type="NCBI Taxonomy" id="2662447"/>
    <lineage>
        <taxon>Bacteria</taxon>
        <taxon>Pseudomonadati</taxon>
        <taxon>Pseudomonadota</taxon>
        <taxon>Alphaproteobacteria</taxon>
        <taxon>Rhodobacterales</taxon>
        <taxon>Paracoccaceae</taxon>
        <taxon>Halovulum</taxon>
    </lineage>
</organism>
<keyword evidence="3" id="KW-1185">Reference proteome</keyword>
<name>A0A6L5Z6V2_9RHOB</name>